<dbReference type="RefSeq" id="WP_114060549.1">
    <property type="nucleotide sequence ID" value="NZ_CP029495.1"/>
</dbReference>
<dbReference type="Pfam" id="PF05656">
    <property type="entry name" value="DUF805"/>
    <property type="match status" value="1"/>
</dbReference>
<evidence type="ECO:0000256" key="1">
    <source>
        <dbReference type="SAM" id="Phobius"/>
    </source>
</evidence>
<dbReference type="PANTHER" id="PTHR34980:SF2">
    <property type="entry name" value="INNER MEMBRANE PROTEIN YHAH-RELATED"/>
    <property type="match status" value="1"/>
</dbReference>
<gene>
    <name evidence="2" type="ORF">DK843_11145</name>
</gene>
<dbReference type="OrthoDB" id="9812349at2"/>
<name>A0A344UHQ3_9NEIS</name>
<protein>
    <submittedName>
        <fullName evidence="2">DUF805 domain-containing protein</fullName>
    </submittedName>
</protein>
<accession>A0A344UHQ3</accession>
<dbReference type="PANTHER" id="PTHR34980">
    <property type="entry name" value="INNER MEMBRANE PROTEIN-RELATED-RELATED"/>
    <property type="match status" value="1"/>
</dbReference>
<dbReference type="AlphaFoldDB" id="A0A344UHQ3"/>
<keyword evidence="1" id="KW-0472">Membrane</keyword>
<feature type="transmembrane region" description="Helical" evidence="1">
    <location>
        <begin position="80"/>
        <end position="101"/>
    </location>
</feature>
<evidence type="ECO:0000313" key="2">
    <source>
        <dbReference type="EMBL" id="AXE34801.1"/>
    </source>
</evidence>
<dbReference type="EMBL" id="CP029554">
    <property type="protein sequence ID" value="AXE34801.1"/>
    <property type="molecule type" value="Genomic_DNA"/>
</dbReference>
<reference evidence="2 3" key="1">
    <citation type="submission" date="2018-05" db="EMBL/GenBank/DDBJ databases">
        <title>Genome sequencing, assembly and analysis of the novel insecticidal bacterium, Chromobacterium phragmitis.</title>
        <authorList>
            <person name="Sparks M.E."/>
            <person name="Blackburn M.B."/>
            <person name="Gundersen-Rindal D.E."/>
        </authorList>
    </citation>
    <scope>NUCLEOTIDE SEQUENCE [LARGE SCALE GENOMIC DNA]</scope>
    <source>
        <strain evidence="2">IIBBL 274-1</strain>
    </source>
</reference>
<dbReference type="Proteomes" id="UP000252038">
    <property type="component" value="Chromosome"/>
</dbReference>
<dbReference type="KEGG" id="chrb:DK843_11145"/>
<feature type="transmembrane region" description="Helical" evidence="1">
    <location>
        <begin position="51"/>
        <end position="68"/>
    </location>
</feature>
<sequence length="117" mass="13274">MNWYLTALKKYCDFSGRARRREYWLFQLFQMIALIVLAVLDQVVLRQAVPILTVVYALGTILPAWGVLVRRLHDIGRSGWWMLISCVPLVGGIILFVFTVMDSQQGDNQFGASPKAA</sequence>
<keyword evidence="1" id="KW-0812">Transmembrane</keyword>
<dbReference type="KEGG" id="chri:DK842_05615"/>
<keyword evidence="1" id="KW-1133">Transmembrane helix</keyword>
<dbReference type="InterPro" id="IPR008523">
    <property type="entry name" value="DUF805"/>
</dbReference>
<organism evidence="2 3">
    <name type="scientific">Chromobacterium phragmitis</name>
    <dbReference type="NCBI Taxonomy" id="2202141"/>
    <lineage>
        <taxon>Bacteria</taxon>
        <taxon>Pseudomonadati</taxon>
        <taxon>Pseudomonadota</taxon>
        <taxon>Betaproteobacteria</taxon>
        <taxon>Neisseriales</taxon>
        <taxon>Chromobacteriaceae</taxon>
        <taxon>Chromobacterium</taxon>
    </lineage>
</organism>
<proteinExistence type="predicted"/>
<feature type="transmembrane region" description="Helical" evidence="1">
    <location>
        <begin position="23"/>
        <end position="45"/>
    </location>
</feature>
<evidence type="ECO:0000313" key="3">
    <source>
        <dbReference type="Proteomes" id="UP000252038"/>
    </source>
</evidence>
<dbReference type="GO" id="GO:0005886">
    <property type="term" value="C:plasma membrane"/>
    <property type="evidence" value="ECO:0007669"/>
    <property type="project" value="TreeGrafter"/>
</dbReference>